<dbReference type="InterPro" id="IPR037069">
    <property type="entry name" value="AcylCoA_DH/ox_N_sf"/>
</dbReference>
<evidence type="ECO:0000259" key="3">
    <source>
        <dbReference type="Pfam" id="PF08028"/>
    </source>
</evidence>
<feature type="domain" description="Acyl-CoA dehydrogenase/oxidase N-terminal" evidence="2">
    <location>
        <begin position="31"/>
        <end position="93"/>
    </location>
</feature>
<dbReference type="Pfam" id="PF08028">
    <property type="entry name" value="Acyl-CoA_dh_2"/>
    <property type="match status" value="1"/>
</dbReference>
<proteinExistence type="predicted"/>
<dbReference type="PANTHER" id="PTHR43884">
    <property type="entry name" value="ACYL-COA DEHYDROGENASE"/>
    <property type="match status" value="1"/>
</dbReference>
<dbReference type="PANTHER" id="PTHR43884:SF12">
    <property type="entry name" value="ISOVALERYL-COA DEHYDROGENASE, MITOCHONDRIAL-RELATED"/>
    <property type="match status" value="1"/>
</dbReference>
<reference evidence="5" key="1">
    <citation type="journal article" date="2019" name="Int. J. Syst. Evol. Microbiol.">
        <title>The Global Catalogue of Microorganisms (GCM) 10K type strain sequencing project: providing services to taxonomists for standard genome sequencing and annotation.</title>
        <authorList>
            <consortium name="The Broad Institute Genomics Platform"/>
            <consortium name="The Broad Institute Genome Sequencing Center for Infectious Disease"/>
            <person name="Wu L."/>
            <person name="Ma J."/>
        </authorList>
    </citation>
    <scope>NUCLEOTIDE SEQUENCE [LARGE SCALE GENOMIC DNA]</scope>
    <source>
        <strain evidence="5">CCUG 59778</strain>
    </source>
</reference>
<dbReference type="Proteomes" id="UP001596157">
    <property type="component" value="Unassembled WGS sequence"/>
</dbReference>
<feature type="domain" description="Acyl-CoA dehydrogenase C-terminal" evidence="3">
    <location>
        <begin position="253"/>
        <end position="379"/>
    </location>
</feature>
<evidence type="ECO:0000259" key="2">
    <source>
        <dbReference type="Pfam" id="PF02771"/>
    </source>
</evidence>
<gene>
    <name evidence="4" type="ORF">ACFPM7_23900</name>
</gene>
<dbReference type="InterPro" id="IPR009100">
    <property type="entry name" value="AcylCoA_DH/oxidase_NM_dom_sf"/>
</dbReference>
<sequence length="402" mass="44028">MAHVLSKPGQVDDVSSEELVQRAADLVPLLRANAREADRTRRIPQENLDALDDSGLLKTTRPAQYGGLEVDARTRSRIMSELARGCGSTGWVATLYLDGNFILGLYPDDVQDEVFADPHVRCTATLIPRGTAERDGSGFRVSGRWPFNSGSLHAQWVAEPAVVELEPGKPEVCFFLMRYSELTILDDWHVSGLRGTGSNTVVGENVFVPEQRMLRLAEAKVGNSHRSSANKDKSFYRTPPLSFLFTSGGSTMPGLARAAQELLLAELPARGPVAYTGYERRGEAPFTHLQVAEASLKIRSGEQLLTEALDILQDRADRGAPYSVEKQAELWGMISYCTRTFAEAIEILRIAAGAHGIFDSEQIQLVCQNAQALLTHAVMMPTTGMEHYGRALCGQGPSTPWL</sequence>
<dbReference type="Gene3D" id="1.20.140.10">
    <property type="entry name" value="Butyryl-CoA Dehydrogenase, subunit A, domain 3"/>
    <property type="match status" value="1"/>
</dbReference>
<name>A0ABW0EV41_9PSEU</name>
<dbReference type="InterPro" id="IPR013786">
    <property type="entry name" value="AcylCoA_DH/ox_N"/>
</dbReference>
<evidence type="ECO:0000256" key="1">
    <source>
        <dbReference type="ARBA" id="ARBA00023002"/>
    </source>
</evidence>
<evidence type="ECO:0000313" key="4">
    <source>
        <dbReference type="EMBL" id="MFC5290110.1"/>
    </source>
</evidence>
<keyword evidence="1" id="KW-0560">Oxidoreductase</keyword>
<organism evidence="4 5">
    <name type="scientific">Actinokineospora guangxiensis</name>
    <dbReference type="NCBI Taxonomy" id="1490288"/>
    <lineage>
        <taxon>Bacteria</taxon>
        <taxon>Bacillati</taxon>
        <taxon>Actinomycetota</taxon>
        <taxon>Actinomycetes</taxon>
        <taxon>Pseudonocardiales</taxon>
        <taxon>Pseudonocardiaceae</taxon>
        <taxon>Actinokineospora</taxon>
    </lineage>
</organism>
<dbReference type="RefSeq" id="WP_378249983.1">
    <property type="nucleotide sequence ID" value="NZ_JBHSKF010000014.1"/>
</dbReference>
<dbReference type="Pfam" id="PF02771">
    <property type="entry name" value="Acyl-CoA_dh_N"/>
    <property type="match status" value="1"/>
</dbReference>
<evidence type="ECO:0000313" key="5">
    <source>
        <dbReference type="Proteomes" id="UP001596157"/>
    </source>
</evidence>
<comment type="caution">
    <text evidence="4">The sequence shown here is derived from an EMBL/GenBank/DDBJ whole genome shotgun (WGS) entry which is preliminary data.</text>
</comment>
<keyword evidence="5" id="KW-1185">Reference proteome</keyword>
<dbReference type="InterPro" id="IPR046373">
    <property type="entry name" value="Acyl-CoA_Oxase/DH_mid-dom_sf"/>
</dbReference>
<dbReference type="Gene3D" id="2.40.110.10">
    <property type="entry name" value="Butyryl-CoA Dehydrogenase, subunit A, domain 2"/>
    <property type="match status" value="1"/>
</dbReference>
<dbReference type="Gene3D" id="1.10.540.10">
    <property type="entry name" value="Acyl-CoA dehydrogenase/oxidase, N-terminal domain"/>
    <property type="match status" value="1"/>
</dbReference>
<dbReference type="PIRSF" id="PIRSF016578">
    <property type="entry name" value="HsaA"/>
    <property type="match status" value="1"/>
</dbReference>
<accession>A0ABW0EV41</accession>
<protein>
    <submittedName>
        <fullName evidence="4">Acyl-CoA dehydrogenase family protein</fullName>
    </submittedName>
</protein>
<dbReference type="InterPro" id="IPR013107">
    <property type="entry name" value="Acyl-CoA_DH_C"/>
</dbReference>
<dbReference type="SUPFAM" id="SSF56645">
    <property type="entry name" value="Acyl-CoA dehydrogenase NM domain-like"/>
    <property type="match status" value="1"/>
</dbReference>
<dbReference type="EMBL" id="JBHSKF010000014">
    <property type="protein sequence ID" value="MFC5290110.1"/>
    <property type="molecule type" value="Genomic_DNA"/>
</dbReference>